<keyword evidence="2" id="KW-1185">Reference proteome</keyword>
<dbReference type="PANTHER" id="PTHR38790">
    <property type="entry name" value="2EXR DOMAIN-CONTAINING PROTEIN-RELATED"/>
    <property type="match status" value="1"/>
</dbReference>
<name>A0A6A6SM69_9PLEO</name>
<gene>
    <name evidence="1" type="ORF">K491DRAFT_722463</name>
</gene>
<dbReference type="AlphaFoldDB" id="A0A6A6SM69"/>
<organism evidence="1 2">
    <name type="scientific">Lophiostoma macrostomum CBS 122681</name>
    <dbReference type="NCBI Taxonomy" id="1314788"/>
    <lineage>
        <taxon>Eukaryota</taxon>
        <taxon>Fungi</taxon>
        <taxon>Dikarya</taxon>
        <taxon>Ascomycota</taxon>
        <taxon>Pezizomycotina</taxon>
        <taxon>Dothideomycetes</taxon>
        <taxon>Pleosporomycetidae</taxon>
        <taxon>Pleosporales</taxon>
        <taxon>Lophiostomataceae</taxon>
        <taxon>Lophiostoma</taxon>
    </lineage>
</organism>
<evidence type="ECO:0000313" key="2">
    <source>
        <dbReference type="Proteomes" id="UP000799324"/>
    </source>
</evidence>
<reference evidence="1" key="1">
    <citation type="journal article" date="2020" name="Stud. Mycol.">
        <title>101 Dothideomycetes genomes: a test case for predicting lifestyles and emergence of pathogens.</title>
        <authorList>
            <person name="Haridas S."/>
            <person name="Albert R."/>
            <person name="Binder M."/>
            <person name="Bloem J."/>
            <person name="Labutti K."/>
            <person name="Salamov A."/>
            <person name="Andreopoulos B."/>
            <person name="Baker S."/>
            <person name="Barry K."/>
            <person name="Bills G."/>
            <person name="Bluhm B."/>
            <person name="Cannon C."/>
            <person name="Castanera R."/>
            <person name="Culley D."/>
            <person name="Daum C."/>
            <person name="Ezra D."/>
            <person name="Gonzalez J."/>
            <person name="Henrissat B."/>
            <person name="Kuo A."/>
            <person name="Liang C."/>
            <person name="Lipzen A."/>
            <person name="Lutzoni F."/>
            <person name="Magnuson J."/>
            <person name="Mondo S."/>
            <person name="Nolan M."/>
            <person name="Ohm R."/>
            <person name="Pangilinan J."/>
            <person name="Park H.-J."/>
            <person name="Ramirez L."/>
            <person name="Alfaro M."/>
            <person name="Sun H."/>
            <person name="Tritt A."/>
            <person name="Yoshinaga Y."/>
            <person name="Zwiers L.-H."/>
            <person name="Turgeon B."/>
            <person name="Goodwin S."/>
            <person name="Spatafora J."/>
            <person name="Crous P."/>
            <person name="Grigoriev I."/>
        </authorList>
    </citation>
    <scope>NUCLEOTIDE SEQUENCE</scope>
    <source>
        <strain evidence="1">CBS 122681</strain>
    </source>
</reference>
<proteinExistence type="predicted"/>
<dbReference type="PANTHER" id="PTHR38790:SF4">
    <property type="entry name" value="2EXR DOMAIN-CONTAINING PROTEIN"/>
    <property type="match status" value="1"/>
</dbReference>
<dbReference type="EMBL" id="MU004532">
    <property type="protein sequence ID" value="KAF2648572.1"/>
    <property type="molecule type" value="Genomic_DNA"/>
</dbReference>
<dbReference type="Proteomes" id="UP000799324">
    <property type="component" value="Unassembled WGS sequence"/>
</dbReference>
<evidence type="ECO:0000313" key="1">
    <source>
        <dbReference type="EMBL" id="KAF2648572.1"/>
    </source>
</evidence>
<sequence length="247" mass="27745">MSLPKDTGAMASIKASNSAESPLLRIPGEIRNLIYEYASGGYIIRVTKISNASSSRMLEYSAIRAPFRHGHKLDLGKFPPSSLLPAGLIFNLGRICSQIRAETQHLDPYACNLFACNDFPAYETFFHNVLHTHQRAAIHAMALFDVDKFLETMMEDWSLAQLRPLRASAFLTFLPKLDRILVFSQTRYPKDIFRGFLYAGLIGSADARDNGLQLMEVDELSLDAEVDEYGFGAEAIDKKRIVFRCVE</sequence>
<accession>A0A6A6SM69</accession>
<protein>
    <submittedName>
        <fullName evidence="1">Uncharacterized protein</fullName>
    </submittedName>
</protein>
<dbReference type="OrthoDB" id="5413827at2759"/>